<accession>M6K7Y0</accession>
<sequence length="61" mass="7004">MFFFSTFLLISSFGNLVSRELVYAFRDPGKPEKEKMILVGETVLYDKVKPIEEKGKTNTLT</sequence>
<dbReference type="AlphaFoldDB" id="M6K7Y0"/>
<evidence type="ECO:0000313" key="2">
    <source>
        <dbReference type="Proteomes" id="UP000012137"/>
    </source>
</evidence>
<dbReference type="Proteomes" id="UP000012137">
    <property type="component" value="Unassembled WGS sequence"/>
</dbReference>
<proteinExistence type="predicted"/>
<dbReference type="EMBL" id="AHMZ02000090">
    <property type="protein sequence ID" value="EMN30274.1"/>
    <property type="molecule type" value="Genomic_DNA"/>
</dbReference>
<name>M6K7Y0_LEPIR</name>
<gene>
    <name evidence="1" type="ORF">LEP1GSC083_0391</name>
</gene>
<evidence type="ECO:0000313" key="1">
    <source>
        <dbReference type="EMBL" id="EMN30274.1"/>
    </source>
</evidence>
<reference evidence="1 2" key="1">
    <citation type="submission" date="2013-01" db="EMBL/GenBank/DDBJ databases">
        <authorList>
            <person name="Harkins D.M."/>
            <person name="Durkin A.S."/>
            <person name="Brinkac L.M."/>
            <person name="Haft D.H."/>
            <person name="Selengut J.D."/>
            <person name="Sanka R."/>
            <person name="DePew J."/>
            <person name="Purushe J."/>
            <person name="Peacock S.J."/>
            <person name="Thaipadungpanit J."/>
            <person name="Wuthiekanun V.W."/>
            <person name="Day N.P."/>
            <person name="Vinetz J.M."/>
            <person name="Sutton G.G."/>
            <person name="Nierman W.C."/>
            <person name="Fouts D.E."/>
        </authorList>
    </citation>
    <scope>NUCLEOTIDE SEQUENCE [LARGE SCALE GENOMIC DNA]</scope>
    <source>
        <strain evidence="1 2">L0374</strain>
    </source>
</reference>
<protein>
    <submittedName>
        <fullName evidence="1">Uncharacterized protein</fullName>
    </submittedName>
</protein>
<organism evidence="1 2">
    <name type="scientific">Leptospira interrogans serovar Pyrogenes str. L0374</name>
    <dbReference type="NCBI Taxonomy" id="1049928"/>
    <lineage>
        <taxon>Bacteria</taxon>
        <taxon>Pseudomonadati</taxon>
        <taxon>Spirochaetota</taxon>
        <taxon>Spirochaetia</taxon>
        <taxon>Leptospirales</taxon>
        <taxon>Leptospiraceae</taxon>
        <taxon>Leptospira</taxon>
    </lineage>
</organism>
<comment type="caution">
    <text evidence="1">The sequence shown here is derived from an EMBL/GenBank/DDBJ whole genome shotgun (WGS) entry which is preliminary data.</text>
</comment>